<keyword evidence="5" id="KW-1185">Reference proteome</keyword>
<dbReference type="EMBL" id="VFOX01000001">
    <property type="protein sequence ID" value="TQL85633.1"/>
    <property type="molecule type" value="Genomic_DNA"/>
</dbReference>
<name>A0A543BLH2_9MICO</name>
<evidence type="ECO:0000313" key="5">
    <source>
        <dbReference type="Proteomes" id="UP000317209"/>
    </source>
</evidence>
<keyword evidence="3" id="KW-0804">Transcription</keyword>
<gene>
    <name evidence="4" type="ORF">FB560_1262</name>
</gene>
<dbReference type="SUPFAM" id="SSF48008">
    <property type="entry name" value="GntR ligand-binding domain-like"/>
    <property type="match status" value="1"/>
</dbReference>
<dbReference type="GO" id="GO:0003677">
    <property type="term" value="F:DNA binding"/>
    <property type="evidence" value="ECO:0007669"/>
    <property type="project" value="UniProtKB-KW"/>
</dbReference>
<keyword evidence="1" id="KW-0805">Transcription regulation</keyword>
<dbReference type="Gene3D" id="1.20.120.530">
    <property type="entry name" value="GntR ligand-binding domain-like"/>
    <property type="match status" value="1"/>
</dbReference>
<dbReference type="Proteomes" id="UP000317209">
    <property type="component" value="Unassembled WGS sequence"/>
</dbReference>
<accession>A0A543BLH2</accession>
<comment type="caution">
    <text evidence="4">The sequence shown here is derived from an EMBL/GenBank/DDBJ whole genome shotgun (WGS) entry which is preliminary data.</text>
</comment>
<reference evidence="4 5" key="1">
    <citation type="submission" date="2019-06" db="EMBL/GenBank/DDBJ databases">
        <title>Sequencing the genomes of 1000 actinobacteria strains.</title>
        <authorList>
            <person name="Klenk H.-P."/>
        </authorList>
    </citation>
    <scope>NUCLEOTIDE SEQUENCE [LARGE SCALE GENOMIC DNA]</scope>
    <source>
        <strain evidence="4 5">DSM 20169</strain>
    </source>
</reference>
<sequence>MGLVEVHPYRFTAVTEIDAEVIRETRQFAALQTAAMARLAIPRLGEGDRAWASQLADEAAATIHGGGEWLPAHARLLEHLFRRTENRLFSFLLEDLWFVVLRNLTQTDLSMDERVAIATAVTDLGAAILAADVSQAEAAARRMFGNFD</sequence>
<proteinExistence type="predicted"/>
<evidence type="ECO:0000256" key="1">
    <source>
        <dbReference type="ARBA" id="ARBA00023015"/>
    </source>
</evidence>
<protein>
    <submittedName>
        <fullName evidence="4">FCD domain-containing protein</fullName>
    </submittedName>
</protein>
<dbReference type="AlphaFoldDB" id="A0A543BLH2"/>
<evidence type="ECO:0000256" key="2">
    <source>
        <dbReference type="ARBA" id="ARBA00023125"/>
    </source>
</evidence>
<evidence type="ECO:0000256" key="3">
    <source>
        <dbReference type="ARBA" id="ARBA00023163"/>
    </source>
</evidence>
<evidence type="ECO:0000313" key="4">
    <source>
        <dbReference type="EMBL" id="TQL85633.1"/>
    </source>
</evidence>
<dbReference type="InterPro" id="IPR008920">
    <property type="entry name" value="TF_FadR/GntR_C"/>
</dbReference>
<keyword evidence="2" id="KW-0238">DNA-binding</keyword>
<organism evidence="4 5">
    <name type="scientific">Microbacterium saperdae</name>
    <dbReference type="NCBI Taxonomy" id="69368"/>
    <lineage>
        <taxon>Bacteria</taxon>
        <taxon>Bacillati</taxon>
        <taxon>Actinomycetota</taxon>
        <taxon>Actinomycetes</taxon>
        <taxon>Micrococcales</taxon>
        <taxon>Microbacteriaceae</taxon>
        <taxon>Microbacterium</taxon>
    </lineage>
</organism>